<gene>
    <name evidence="1" type="ORF">CSOJ01_11898</name>
</gene>
<keyword evidence="2" id="KW-1185">Reference proteome</keyword>
<comment type="caution">
    <text evidence="1">The sequence shown here is derived from an EMBL/GenBank/DDBJ whole genome shotgun (WGS) entry which is preliminary data.</text>
</comment>
<accession>A0A8H6IX20</accession>
<dbReference type="Gene3D" id="3.30.710.10">
    <property type="entry name" value="Potassium Channel Kv1.1, Chain A"/>
    <property type="match status" value="1"/>
</dbReference>
<dbReference type="EMBL" id="WIGN01000289">
    <property type="protein sequence ID" value="KAF6801248.1"/>
    <property type="molecule type" value="Genomic_DNA"/>
</dbReference>
<dbReference type="Proteomes" id="UP000652219">
    <property type="component" value="Unassembled WGS sequence"/>
</dbReference>
<evidence type="ECO:0000313" key="2">
    <source>
        <dbReference type="Proteomes" id="UP000652219"/>
    </source>
</evidence>
<dbReference type="AlphaFoldDB" id="A0A8H6IX20"/>
<name>A0A8H6IX20_9PEZI</name>
<evidence type="ECO:0008006" key="3">
    <source>
        <dbReference type="Google" id="ProtNLM"/>
    </source>
</evidence>
<sequence>MLITTFGSKCCNANKSPETAEEDAAGEPVVELLLLSAHLRLGSGYFKRILSREWKESVTRNTEGKRFVEAEDFDAEALLMVMRMIHNLDHSVPQKVDLEMMAKIAVIVDYYDCHEPVWFIASMWINELKECLPETCNRDLSLWLLISSVFDEKEIFLEITKTAVMTSTGPLKTLDLPIRDIFIGITFRHLDRIAQRRKNAIGLMVTVLEDTFDSLLKGKTHCSYECTSALLGALMKGASRLLLHSPEEPYLGYSIESLEQALRNITTPRTPACIWRHSTPSCSLENQILDRLKGDLEKFKQGFELHQTSIPDDVEKSKEAELKRTSSLEVLPRTT</sequence>
<protein>
    <recommendedName>
        <fullName evidence="3">BTB domain-containing protein</fullName>
    </recommendedName>
</protein>
<evidence type="ECO:0000313" key="1">
    <source>
        <dbReference type="EMBL" id="KAF6801248.1"/>
    </source>
</evidence>
<proteinExistence type="predicted"/>
<dbReference type="InterPro" id="IPR011333">
    <property type="entry name" value="SKP1/BTB/POZ_sf"/>
</dbReference>
<reference evidence="1 2" key="1">
    <citation type="journal article" date="2020" name="Phytopathology">
        <title>Genome Sequence Resources of Colletotrichum truncatum, C. plurivorum, C. musicola, and C. sojae: Four Species Pathogenic to Soybean (Glycine max).</title>
        <authorList>
            <person name="Rogerio F."/>
            <person name="Boufleur T.R."/>
            <person name="Ciampi-Guillardi M."/>
            <person name="Sukno S.A."/>
            <person name="Thon M.R."/>
            <person name="Massola Junior N.S."/>
            <person name="Baroncelli R."/>
        </authorList>
    </citation>
    <scope>NUCLEOTIDE SEQUENCE [LARGE SCALE GENOMIC DNA]</scope>
    <source>
        <strain evidence="1 2">LFN0009</strain>
    </source>
</reference>
<organism evidence="1 2">
    <name type="scientific">Colletotrichum sojae</name>
    <dbReference type="NCBI Taxonomy" id="2175907"/>
    <lineage>
        <taxon>Eukaryota</taxon>
        <taxon>Fungi</taxon>
        <taxon>Dikarya</taxon>
        <taxon>Ascomycota</taxon>
        <taxon>Pezizomycotina</taxon>
        <taxon>Sordariomycetes</taxon>
        <taxon>Hypocreomycetidae</taxon>
        <taxon>Glomerellales</taxon>
        <taxon>Glomerellaceae</taxon>
        <taxon>Colletotrichum</taxon>
        <taxon>Colletotrichum orchidearum species complex</taxon>
    </lineage>
</organism>